<protein>
    <recommendedName>
        <fullName evidence="3">DUF1493 family protein</fullName>
    </recommendedName>
</protein>
<keyword evidence="2" id="KW-1185">Reference proteome</keyword>
<evidence type="ECO:0000313" key="1">
    <source>
        <dbReference type="EMBL" id="CAG9185725.1"/>
    </source>
</evidence>
<accession>A0ABM8XZ44</accession>
<evidence type="ECO:0000313" key="2">
    <source>
        <dbReference type="Proteomes" id="UP000701702"/>
    </source>
</evidence>
<sequence>MVSDMGVDGELAIDFLEAVVKEFPDFEFSGKQGNFAFDSYFRSEISQTFGASWLYLFNRKARKADRAEKLPLTLGMLEDAIARGYWETVRYTDWHDPPGD</sequence>
<evidence type="ECO:0008006" key="3">
    <source>
        <dbReference type="Google" id="ProtNLM"/>
    </source>
</evidence>
<name>A0ABM8XZ44_9BURK</name>
<comment type="caution">
    <text evidence="1">The sequence shown here is derived from an EMBL/GenBank/DDBJ whole genome shotgun (WGS) entry which is preliminary data.</text>
</comment>
<reference evidence="1 2" key="1">
    <citation type="submission" date="2021-08" db="EMBL/GenBank/DDBJ databases">
        <authorList>
            <person name="Peeters C."/>
        </authorList>
    </citation>
    <scope>NUCLEOTIDE SEQUENCE [LARGE SCALE GENOMIC DNA]</scope>
    <source>
        <strain evidence="1 2">LMG 23994</strain>
    </source>
</reference>
<dbReference type="EMBL" id="CAJZAF010000044">
    <property type="protein sequence ID" value="CAG9185725.1"/>
    <property type="molecule type" value="Genomic_DNA"/>
</dbReference>
<organism evidence="1 2">
    <name type="scientific">Cupriavidus pinatubonensis</name>
    <dbReference type="NCBI Taxonomy" id="248026"/>
    <lineage>
        <taxon>Bacteria</taxon>
        <taxon>Pseudomonadati</taxon>
        <taxon>Pseudomonadota</taxon>
        <taxon>Betaproteobacteria</taxon>
        <taxon>Burkholderiales</taxon>
        <taxon>Burkholderiaceae</taxon>
        <taxon>Cupriavidus</taxon>
    </lineage>
</organism>
<gene>
    <name evidence="1" type="ORF">LMG23994_05855</name>
</gene>
<dbReference type="Proteomes" id="UP000701702">
    <property type="component" value="Unassembled WGS sequence"/>
</dbReference>
<proteinExistence type="predicted"/>